<protein>
    <submittedName>
        <fullName evidence="7">Helicase</fullName>
    </submittedName>
</protein>
<dbReference type="InterPro" id="IPR000330">
    <property type="entry name" value="SNF2_N"/>
</dbReference>
<keyword evidence="8" id="KW-1185">Reference proteome</keyword>
<dbReference type="Pfam" id="PF00271">
    <property type="entry name" value="Helicase_C"/>
    <property type="match status" value="1"/>
</dbReference>
<dbReference type="PROSITE" id="PS51192">
    <property type="entry name" value="HELICASE_ATP_BIND_1"/>
    <property type="match status" value="1"/>
</dbReference>
<evidence type="ECO:0000313" key="7">
    <source>
        <dbReference type="EMBL" id="AWB66745.1"/>
    </source>
</evidence>
<dbReference type="InterPro" id="IPR014001">
    <property type="entry name" value="Helicase_ATP-bd"/>
</dbReference>
<evidence type="ECO:0000259" key="5">
    <source>
        <dbReference type="PROSITE" id="PS51192"/>
    </source>
</evidence>
<evidence type="ECO:0000256" key="2">
    <source>
        <dbReference type="ARBA" id="ARBA00022806"/>
    </source>
</evidence>
<keyword evidence="3" id="KW-0862">Zinc</keyword>
<evidence type="ECO:0000259" key="6">
    <source>
        <dbReference type="PROSITE" id="PS51194"/>
    </source>
</evidence>
<dbReference type="InterPro" id="IPR001650">
    <property type="entry name" value="Helicase_C-like"/>
</dbReference>
<keyword evidence="3" id="KW-0479">Metal-binding</keyword>
<evidence type="ECO:0000256" key="1">
    <source>
        <dbReference type="ARBA" id="ARBA00022801"/>
    </source>
</evidence>
<dbReference type="Pfam" id="PF04434">
    <property type="entry name" value="SWIM"/>
    <property type="match status" value="2"/>
</dbReference>
<keyword evidence="2 7" id="KW-0347">Helicase</keyword>
<feature type="domain" description="SWIM-type" evidence="4">
    <location>
        <begin position="110"/>
        <end position="147"/>
    </location>
</feature>
<dbReference type="Gene3D" id="3.40.50.10810">
    <property type="entry name" value="Tandem AAA-ATPase domain"/>
    <property type="match status" value="1"/>
</dbReference>
<dbReference type="InterPro" id="IPR027417">
    <property type="entry name" value="P-loop_NTPase"/>
</dbReference>
<proteinExistence type="predicted"/>
<keyword evidence="2 7" id="KW-0547">Nucleotide-binding</keyword>
<dbReference type="EMBL" id="CP026604">
    <property type="protein sequence ID" value="AWB66745.1"/>
    <property type="molecule type" value="Genomic_DNA"/>
</dbReference>
<dbReference type="InterPro" id="IPR007527">
    <property type="entry name" value="Znf_SWIM"/>
</dbReference>
<dbReference type="CDD" id="cd17919">
    <property type="entry name" value="DEXHc_Snf"/>
    <property type="match status" value="1"/>
</dbReference>
<feature type="domain" description="SWIM-type" evidence="4">
    <location>
        <begin position="207"/>
        <end position="245"/>
    </location>
</feature>
<dbReference type="GO" id="GO:0005524">
    <property type="term" value="F:ATP binding"/>
    <property type="evidence" value="ECO:0007669"/>
    <property type="project" value="InterPro"/>
</dbReference>
<keyword evidence="2 7" id="KW-0067">ATP-binding</keyword>
<dbReference type="SUPFAM" id="SSF52540">
    <property type="entry name" value="P-loop containing nucleoside triphosphate hydrolases"/>
    <property type="match status" value="2"/>
</dbReference>
<dbReference type="SMART" id="SM00490">
    <property type="entry name" value="HELICc"/>
    <property type="match status" value="1"/>
</dbReference>
<name>A0A2S0VR97_9ALTE</name>
<evidence type="ECO:0000313" key="8">
    <source>
        <dbReference type="Proteomes" id="UP000244441"/>
    </source>
</evidence>
<evidence type="ECO:0000256" key="3">
    <source>
        <dbReference type="PROSITE-ProRule" id="PRU00325"/>
    </source>
</evidence>
<dbReference type="GO" id="GO:0004386">
    <property type="term" value="F:helicase activity"/>
    <property type="evidence" value="ECO:0007669"/>
    <property type="project" value="UniProtKB-KW"/>
</dbReference>
<dbReference type="AlphaFoldDB" id="A0A2S0VR97"/>
<dbReference type="Pfam" id="PF00176">
    <property type="entry name" value="SNF2-rel_dom"/>
    <property type="match status" value="1"/>
</dbReference>
<accession>A0A2S0VR97</accession>
<dbReference type="PROSITE" id="PS50966">
    <property type="entry name" value="ZF_SWIM"/>
    <property type="match status" value="2"/>
</dbReference>
<dbReference type="PANTHER" id="PTHR10799">
    <property type="entry name" value="SNF2/RAD54 HELICASE FAMILY"/>
    <property type="match status" value="1"/>
</dbReference>
<reference evidence="7 8" key="1">
    <citation type="submission" date="2018-01" db="EMBL/GenBank/DDBJ databases">
        <title>Genome sequence of a Cantenovulum-like bacteria.</title>
        <authorList>
            <person name="Tan W.R."/>
            <person name="Lau N.-S."/>
            <person name="Go F."/>
            <person name="Amirul A.-A.A."/>
        </authorList>
    </citation>
    <scope>NUCLEOTIDE SEQUENCE [LARGE SCALE GENOMIC DNA]</scope>
    <source>
        <strain evidence="7 8">CCB-QB4</strain>
    </source>
</reference>
<dbReference type="Proteomes" id="UP000244441">
    <property type="component" value="Chromosome"/>
</dbReference>
<keyword evidence="3" id="KW-0863">Zinc-finger</keyword>
<dbReference type="Gene3D" id="3.40.50.300">
    <property type="entry name" value="P-loop containing nucleotide triphosphate hydrolases"/>
    <property type="match status" value="1"/>
</dbReference>
<evidence type="ECO:0000259" key="4">
    <source>
        <dbReference type="PROSITE" id="PS50966"/>
    </source>
</evidence>
<sequence length="1077" mass="121452">MTVIFYTSGRNSILFISTLSSYNNITYIGSPLLVYLPRYAYLTELDKNSLCSMIEQTQYLISSENIQSQTSEATYRQGLFYFKQDRVFECSQSQGEIFAQVEGKDSELPYNVYIDIKQAGNIKAGCECDDVTSPLCKHAVAALLAYIDDTQEAQEHNRFVNLKETAIKDRIKRGQSEVKIEHLDGHPVFGLFKATSLAENTPWARSYTVHIRSLQQKKNYCDCPDLLHNQLGTCKHIEAALHYINLQSSAKTSTDPQSLASPLPFILYDSQSDSKIQLQRTANMNASLNAVLDKYFDKQGNFVGKLPDDYFYLESELYGNQHLLFGEDAKRYCKELAQEQNHYLQKQIIRQQIFASNGKIKGVQATLYPYQIEGVAFLAANGRALLADDMGLGKTLQSIAAAQWLINSANVDKIVIICPTSLKQQWAREIEKFTGHRCQIIQGGADKRQAQYQQSATFYILNYELLLRDLNVLNENLAPDLLILDEAQRIKNWRTKVATATKLINSRYAFVLSGTPLENKLEELYSLMQVVDPKIIGPLWRYYSDYHVLDDKGKVQGYRNLSELRKVVNPHMLRRDRSIVSDQLPDRTVLRIDTPMTSKQRELHDSGLSTASYLADIANKRPLTPSEHNRMMAALQQARMACNAAGLVDKETQGAPKLNELKRLITEQCIELGEKMVVFSQWKGMTTMVESMLQQMKVGFVHLHGGVPSNKRGDLMQKFSQESQIKVFISTDAGGSGLNLQSATMLVNLDVPWNPAVLEQRNARIHRLGQRKKVSIILMVAENAYEQRVLQLTQKKQDLFDNVVNPEAEQDVVGISKQSLKEVLKDLDKHKDQTQETESISSDEMGVDGQIIQTQDIDDDLEQSPTTVVEMTDDESTENSITSLIGQVQVELQSNLKQVLTQQGGLLFVVDQVNDEIEAYFAKLDTDIQHAVIDSRTQRQLARLGNANPIAASEVIPLTALEPESSQNIWLNQSKKKLAAAEHLLQAEQDGVMDLLVASITALITWLADKPELMSDTDIPIWLYSEATQKQLLTPQQAANFSQIMSFKMATDLPIVMQQQLLDDYKSLIKIVESAKL</sequence>
<dbReference type="CDD" id="cd18793">
    <property type="entry name" value="SF2_C_SNF"/>
    <property type="match status" value="1"/>
</dbReference>
<keyword evidence="1" id="KW-0378">Hydrolase</keyword>
<dbReference type="KEGG" id="cate:C2869_10050"/>
<organism evidence="7 8">
    <name type="scientific">Saccharobesus litoralis</name>
    <dbReference type="NCBI Taxonomy" id="2172099"/>
    <lineage>
        <taxon>Bacteria</taxon>
        <taxon>Pseudomonadati</taxon>
        <taxon>Pseudomonadota</taxon>
        <taxon>Gammaproteobacteria</taxon>
        <taxon>Alteromonadales</taxon>
        <taxon>Alteromonadaceae</taxon>
        <taxon>Saccharobesus</taxon>
    </lineage>
</organism>
<dbReference type="GO" id="GO:0016787">
    <property type="term" value="F:hydrolase activity"/>
    <property type="evidence" value="ECO:0007669"/>
    <property type="project" value="UniProtKB-KW"/>
</dbReference>
<dbReference type="GO" id="GO:0008270">
    <property type="term" value="F:zinc ion binding"/>
    <property type="evidence" value="ECO:0007669"/>
    <property type="project" value="UniProtKB-KW"/>
</dbReference>
<feature type="domain" description="Helicase ATP-binding" evidence="5">
    <location>
        <begin position="375"/>
        <end position="534"/>
    </location>
</feature>
<dbReference type="SMART" id="SM00487">
    <property type="entry name" value="DEXDc"/>
    <property type="match status" value="1"/>
</dbReference>
<dbReference type="InterPro" id="IPR038718">
    <property type="entry name" value="SNF2-like_sf"/>
</dbReference>
<gene>
    <name evidence="7" type="ORF">C2869_10050</name>
</gene>
<feature type="domain" description="Helicase C-terminal" evidence="6">
    <location>
        <begin position="664"/>
        <end position="811"/>
    </location>
</feature>
<dbReference type="PROSITE" id="PS51194">
    <property type="entry name" value="HELICASE_CTER"/>
    <property type="match status" value="1"/>
</dbReference>
<dbReference type="InterPro" id="IPR049730">
    <property type="entry name" value="SNF2/RAD54-like_C"/>
</dbReference>